<reference evidence="7" key="1">
    <citation type="submission" date="2025-08" db="UniProtKB">
        <authorList>
            <consortium name="RefSeq"/>
        </authorList>
    </citation>
    <scope>IDENTIFICATION</scope>
    <source>
        <tissue evidence="7">Testes</tissue>
    </source>
</reference>
<dbReference type="PROSITE" id="PS50848">
    <property type="entry name" value="START"/>
    <property type="match status" value="1"/>
</dbReference>
<evidence type="ECO:0000256" key="4">
    <source>
        <dbReference type="ARBA" id="ARBA00024750"/>
    </source>
</evidence>
<comment type="function">
    <text evidence="4">May be involved in the intracellular transport of sterols or other lipids. May bind cholesterol or other sterols.</text>
</comment>
<dbReference type="InterPro" id="IPR043556">
    <property type="entry name" value="StARD5/6"/>
</dbReference>
<protein>
    <submittedName>
        <fullName evidence="7">StAR-related lipid transfer protein 6-like</fullName>
    </submittedName>
</protein>
<keyword evidence="6" id="KW-1185">Reference proteome</keyword>
<dbReference type="SMART" id="SM00234">
    <property type="entry name" value="START"/>
    <property type="match status" value="1"/>
</dbReference>
<evidence type="ECO:0000313" key="6">
    <source>
        <dbReference type="Proteomes" id="UP000694865"/>
    </source>
</evidence>
<organism evidence="6 7">
    <name type="scientific">Saccoglossus kowalevskii</name>
    <name type="common">Acorn worm</name>
    <dbReference type="NCBI Taxonomy" id="10224"/>
    <lineage>
        <taxon>Eukaryota</taxon>
        <taxon>Metazoa</taxon>
        <taxon>Hemichordata</taxon>
        <taxon>Enteropneusta</taxon>
        <taxon>Harrimaniidae</taxon>
        <taxon>Saccoglossus</taxon>
    </lineage>
</organism>
<evidence type="ECO:0000313" key="7">
    <source>
        <dbReference type="RefSeq" id="XP_002735413.1"/>
    </source>
</evidence>
<dbReference type="SUPFAM" id="SSF55961">
    <property type="entry name" value="Bet v1-like"/>
    <property type="match status" value="1"/>
</dbReference>
<dbReference type="Gene3D" id="3.30.530.20">
    <property type="match status" value="1"/>
</dbReference>
<evidence type="ECO:0000256" key="3">
    <source>
        <dbReference type="ARBA" id="ARBA00023121"/>
    </source>
</evidence>
<dbReference type="InterPro" id="IPR023393">
    <property type="entry name" value="START-like_dom_sf"/>
</dbReference>
<proteinExistence type="predicted"/>
<keyword evidence="2" id="KW-0445">Lipid transport</keyword>
<name>A0ABM0GR11_SACKO</name>
<accession>A0ABM0GR11</accession>
<sequence length="206" mass="23006">MSEYAALAASCLDKVMAYEADSDWKPYKSSKHAQVFTKPSPDFNGTLHKTTYNIEASPEKCLDLIYDNAKHAKFDRSIKDQTTLKQIGDGMNIVRSLTPSMMAGLISSRDFIDLICFKRIPEKNVIVVYYVSVEHPDYPETKGAVRGVTYPSAVFLYNVDGNPNKTRGVNITQFEGHLSPKSLVEKFIPGTQLDFVEDLAKGVTQL</sequence>
<evidence type="ECO:0000256" key="1">
    <source>
        <dbReference type="ARBA" id="ARBA00022448"/>
    </source>
</evidence>
<dbReference type="InterPro" id="IPR002913">
    <property type="entry name" value="START_lipid-bd_dom"/>
</dbReference>
<keyword evidence="3" id="KW-0446">Lipid-binding</keyword>
<feature type="domain" description="START" evidence="5">
    <location>
        <begin position="16"/>
        <end position="206"/>
    </location>
</feature>
<dbReference type="Proteomes" id="UP000694865">
    <property type="component" value="Unplaced"/>
</dbReference>
<gene>
    <name evidence="7" type="primary">LOC100366357</name>
</gene>
<dbReference type="PANTHER" id="PTHR46374:SF1">
    <property type="entry name" value="START DOMAIN-CONTAINING PROTEIN"/>
    <property type="match status" value="1"/>
</dbReference>
<dbReference type="RefSeq" id="XP_002735413.1">
    <property type="nucleotide sequence ID" value="XM_002735367.2"/>
</dbReference>
<keyword evidence="1" id="KW-0813">Transport</keyword>
<evidence type="ECO:0000256" key="2">
    <source>
        <dbReference type="ARBA" id="ARBA00023055"/>
    </source>
</evidence>
<dbReference type="PANTHER" id="PTHR46374">
    <property type="entry name" value="PROTEIN CBG07384"/>
    <property type="match status" value="1"/>
</dbReference>
<dbReference type="GeneID" id="100366357"/>
<dbReference type="Pfam" id="PF01852">
    <property type="entry name" value="START"/>
    <property type="match status" value="1"/>
</dbReference>
<evidence type="ECO:0000259" key="5">
    <source>
        <dbReference type="PROSITE" id="PS50848"/>
    </source>
</evidence>